<dbReference type="RefSeq" id="WP_160618795.1">
    <property type="nucleotide sequence ID" value="NZ_CP047652.1"/>
</dbReference>
<dbReference type="KEGG" id="bomb:GT348_05115"/>
<evidence type="ECO:0000313" key="2">
    <source>
        <dbReference type="Proteomes" id="UP000463975"/>
    </source>
</evidence>
<proteinExistence type="predicted"/>
<accession>A0A6P1NDZ3</accession>
<protein>
    <submittedName>
        <fullName evidence="1">DUF177 domain-containing protein</fullName>
    </submittedName>
</protein>
<name>A0A6P1NDZ3_9PROT</name>
<dbReference type="AlphaFoldDB" id="A0A6P1NDZ3"/>
<dbReference type="InterPro" id="IPR003772">
    <property type="entry name" value="YceD"/>
</dbReference>
<dbReference type="EMBL" id="CP047652">
    <property type="protein sequence ID" value="QHI95719.1"/>
    <property type="molecule type" value="Genomic_DNA"/>
</dbReference>
<keyword evidence="2" id="KW-1185">Reference proteome</keyword>
<organism evidence="1 2">
    <name type="scientific">Aristophania vespae</name>
    <dbReference type="NCBI Taxonomy" id="2697033"/>
    <lineage>
        <taxon>Bacteria</taxon>
        <taxon>Pseudomonadati</taxon>
        <taxon>Pseudomonadota</taxon>
        <taxon>Alphaproteobacteria</taxon>
        <taxon>Acetobacterales</taxon>
        <taxon>Acetobacteraceae</taxon>
        <taxon>Aristophania</taxon>
    </lineage>
</organism>
<dbReference type="Proteomes" id="UP000463975">
    <property type="component" value="Chromosome"/>
</dbReference>
<evidence type="ECO:0000313" key="1">
    <source>
        <dbReference type="EMBL" id="QHI95719.1"/>
    </source>
</evidence>
<sequence>MSSQKSSQSQGDIKKISTVEVEFSRKRLLSQIGRALEETIIATPDERKALAQRFYLPEIKMLKCVFELTALAENRVVATGILHAKVVQSCIITGEDVEEDIEDHFQLRFIPRRDMVPDESLDIEALLAQEYDEVPYNGRVIDLGEAAAEQLALCLNPYPRKKGEGLDQFVDVTPTEPEPVEKKQENPFAVLSQLKDIDKK</sequence>
<reference evidence="1 2" key="1">
    <citation type="submission" date="2020-01" db="EMBL/GenBank/DDBJ databases">
        <title>Genome sequencing of strain KACC 21507.</title>
        <authorList>
            <person name="Heo J."/>
            <person name="Kim S.-J."/>
            <person name="Kim J.-S."/>
            <person name="Hong S.-B."/>
            <person name="Kwon S.-W."/>
        </authorList>
    </citation>
    <scope>NUCLEOTIDE SEQUENCE [LARGE SCALE GENOMIC DNA]</scope>
    <source>
        <strain evidence="1 2">KACC 21507</strain>
    </source>
</reference>
<dbReference type="Pfam" id="PF02620">
    <property type="entry name" value="YceD"/>
    <property type="match status" value="1"/>
</dbReference>
<gene>
    <name evidence="1" type="ORF">GT348_05115</name>
</gene>